<dbReference type="InterPro" id="IPR049177">
    <property type="entry name" value="MgtC_SapB_SrpB_YhiD_N"/>
</dbReference>
<dbReference type="Pfam" id="PF02308">
    <property type="entry name" value="MgtC"/>
    <property type="match status" value="1"/>
</dbReference>
<evidence type="ECO:0000259" key="8">
    <source>
        <dbReference type="Pfam" id="PF02308"/>
    </source>
</evidence>
<comment type="similarity">
    <text evidence="2">Belongs to the MgtC/SapB family.</text>
</comment>
<comment type="caution">
    <text evidence="9">The sequence shown here is derived from an EMBL/GenBank/DDBJ whole genome shotgun (WGS) entry which is preliminary data.</text>
</comment>
<sequence length="153" mass="16190">MIENIDVVIRLVLIAVISGLVGLEREHLKKPAGLRTNMLVGVGSTLIMITALHLYDILPESSIDPGRLAGQVVTGIGFLGAGAIIRGRSGVHGLTTAAGIWVVSATGLAIGMGYYFAAIVTAIIMLVALFVFGRMEHHPDPTKNKDMTPTDLF</sequence>
<dbReference type="PANTHER" id="PTHR33778:SF1">
    <property type="entry name" value="MAGNESIUM TRANSPORTER YHID-RELATED"/>
    <property type="match status" value="1"/>
</dbReference>
<proteinExistence type="inferred from homology"/>
<reference evidence="10" key="1">
    <citation type="submission" date="2017-09" db="EMBL/GenBank/DDBJ databases">
        <title>Depth-based differentiation of microbial function through sediment-hosted aquifers and enrichment of novel symbionts in the deep terrestrial subsurface.</title>
        <authorList>
            <person name="Probst A.J."/>
            <person name="Ladd B."/>
            <person name="Jarett J.K."/>
            <person name="Geller-Mcgrath D.E."/>
            <person name="Sieber C.M.K."/>
            <person name="Emerson J.B."/>
            <person name="Anantharaman K."/>
            <person name="Thomas B.C."/>
            <person name="Malmstrom R."/>
            <person name="Stieglmeier M."/>
            <person name="Klingl A."/>
            <person name="Woyke T."/>
            <person name="Ryan C.M."/>
            <person name="Banfield J.F."/>
        </authorList>
    </citation>
    <scope>NUCLEOTIDE SEQUENCE [LARGE SCALE GENOMIC DNA]</scope>
</reference>
<dbReference type="PANTHER" id="PTHR33778">
    <property type="entry name" value="PROTEIN MGTC"/>
    <property type="match status" value="1"/>
</dbReference>
<feature type="domain" description="MgtC/SapB/SrpB/YhiD N-terminal" evidence="8">
    <location>
        <begin position="12"/>
        <end position="136"/>
    </location>
</feature>
<feature type="transmembrane region" description="Helical" evidence="7">
    <location>
        <begin position="7"/>
        <end position="24"/>
    </location>
</feature>
<feature type="transmembrane region" description="Helical" evidence="7">
    <location>
        <begin position="36"/>
        <end position="55"/>
    </location>
</feature>
<evidence type="ECO:0000256" key="1">
    <source>
        <dbReference type="ARBA" id="ARBA00004651"/>
    </source>
</evidence>
<dbReference type="Proteomes" id="UP000228711">
    <property type="component" value="Unassembled WGS sequence"/>
</dbReference>
<evidence type="ECO:0000313" key="10">
    <source>
        <dbReference type="Proteomes" id="UP000228711"/>
    </source>
</evidence>
<dbReference type="GO" id="GO:0005886">
    <property type="term" value="C:plasma membrane"/>
    <property type="evidence" value="ECO:0007669"/>
    <property type="project" value="UniProtKB-SubCell"/>
</dbReference>
<evidence type="ECO:0000256" key="7">
    <source>
        <dbReference type="SAM" id="Phobius"/>
    </source>
</evidence>
<evidence type="ECO:0000256" key="4">
    <source>
        <dbReference type="ARBA" id="ARBA00022692"/>
    </source>
</evidence>
<evidence type="ECO:0000256" key="3">
    <source>
        <dbReference type="ARBA" id="ARBA00022475"/>
    </source>
</evidence>
<evidence type="ECO:0000256" key="2">
    <source>
        <dbReference type="ARBA" id="ARBA00009298"/>
    </source>
</evidence>
<keyword evidence="5 7" id="KW-1133">Transmembrane helix</keyword>
<name>A0A2H0YW21_9BACT</name>
<evidence type="ECO:0000256" key="6">
    <source>
        <dbReference type="ARBA" id="ARBA00023136"/>
    </source>
</evidence>
<evidence type="ECO:0000313" key="9">
    <source>
        <dbReference type="EMBL" id="PIS41933.1"/>
    </source>
</evidence>
<gene>
    <name evidence="9" type="ORF">COT25_00430</name>
</gene>
<keyword evidence="3" id="KW-1003">Cell membrane</keyword>
<organism evidence="9 10">
    <name type="scientific">Candidatus Kerfeldbacteria bacterium CG08_land_8_20_14_0_20_42_7</name>
    <dbReference type="NCBI Taxonomy" id="2014245"/>
    <lineage>
        <taxon>Bacteria</taxon>
        <taxon>Candidatus Kerfeldiibacteriota</taxon>
    </lineage>
</organism>
<keyword evidence="4 7" id="KW-0812">Transmembrane</keyword>
<evidence type="ECO:0000256" key="5">
    <source>
        <dbReference type="ARBA" id="ARBA00022989"/>
    </source>
</evidence>
<protein>
    <recommendedName>
        <fullName evidence="8">MgtC/SapB/SrpB/YhiD N-terminal domain-containing protein</fullName>
    </recommendedName>
</protein>
<accession>A0A2H0YW21</accession>
<keyword evidence="6 7" id="KW-0472">Membrane</keyword>
<dbReference type="PRINTS" id="PR01837">
    <property type="entry name" value="MGTCSAPBPROT"/>
</dbReference>
<dbReference type="InterPro" id="IPR003416">
    <property type="entry name" value="MgtC/SapB/SrpB/YhiD_fam"/>
</dbReference>
<feature type="transmembrane region" description="Helical" evidence="7">
    <location>
        <begin position="114"/>
        <end position="133"/>
    </location>
</feature>
<comment type="subcellular location">
    <subcellularLocation>
        <location evidence="1">Cell membrane</location>
        <topology evidence="1">Multi-pass membrane protein</topology>
    </subcellularLocation>
</comment>
<dbReference type="AlphaFoldDB" id="A0A2H0YW21"/>
<dbReference type="EMBL" id="PEXV01000013">
    <property type="protein sequence ID" value="PIS41933.1"/>
    <property type="molecule type" value="Genomic_DNA"/>
</dbReference>
<feature type="transmembrane region" description="Helical" evidence="7">
    <location>
        <begin position="67"/>
        <end position="84"/>
    </location>
</feature>